<reference evidence="2 3" key="1">
    <citation type="submission" date="2019-08" db="EMBL/GenBank/DDBJ databases">
        <authorList>
            <person name="Dhanesh K."/>
            <person name="Kumar G."/>
            <person name="Sasikala C."/>
            <person name="Venkata Ramana C."/>
        </authorList>
    </citation>
    <scope>NUCLEOTIDE SEQUENCE [LARGE SCALE GENOMIC DNA]</scope>
    <source>
        <strain evidence="2 3">JC645</strain>
    </source>
</reference>
<feature type="domain" description="ATPase AAA-type core" evidence="1">
    <location>
        <begin position="23"/>
        <end position="99"/>
    </location>
</feature>
<dbReference type="NCBIfam" id="NF033453">
    <property type="entry name" value="BREX_3_BrxF"/>
    <property type="match status" value="1"/>
</dbReference>
<protein>
    <submittedName>
        <fullName evidence="2">BREX-3 system P-loop-containing protein BrxF</fullName>
    </submittedName>
</protein>
<organism evidence="2 3">
    <name type="scientific">Roseiconus nitratireducens</name>
    <dbReference type="NCBI Taxonomy" id="2605748"/>
    <lineage>
        <taxon>Bacteria</taxon>
        <taxon>Pseudomonadati</taxon>
        <taxon>Planctomycetota</taxon>
        <taxon>Planctomycetia</taxon>
        <taxon>Pirellulales</taxon>
        <taxon>Pirellulaceae</taxon>
        <taxon>Roseiconus</taxon>
    </lineage>
</organism>
<keyword evidence="3" id="KW-1185">Reference proteome</keyword>
<comment type="caution">
    <text evidence="2">The sequence shown here is derived from an EMBL/GenBank/DDBJ whole genome shotgun (WGS) entry which is preliminary data.</text>
</comment>
<proteinExistence type="predicted"/>
<dbReference type="Gene3D" id="3.40.50.300">
    <property type="entry name" value="P-loop containing nucleotide triphosphate hydrolases"/>
    <property type="match status" value="1"/>
</dbReference>
<dbReference type="SUPFAM" id="SSF52540">
    <property type="entry name" value="P-loop containing nucleoside triphosphate hydrolases"/>
    <property type="match status" value="1"/>
</dbReference>
<dbReference type="InterPro" id="IPR003959">
    <property type="entry name" value="ATPase_AAA_core"/>
</dbReference>
<gene>
    <name evidence="2" type="primary">brxF</name>
    <name evidence="2" type="ORF">FYK55_27290</name>
</gene>
<dbReference type="GO" id="GO:0005524">
    <property type="term" value="F:ATP binding"/>
    <property type="evidence" value="ECO:0007669"/>
    <property type="project" value="InterPro"/>
</dbReference>
<dbReference type="Proteomes" id="UP000324479">
    <property type="component" value="Unassembled WGS sequence"/>
</dbReference>
<evidence type="ECO:0000313" key="3">
    <source>
        <dbReference type="Proteomes" id="UP000324479"/>
    </source>
</evidence>
<accession>A0A5M6CTQ1</accession>
<dbReference type="InterPro" id="IPR027417">
    <property type="entry name" value="P-loop_NTPase"/>
</dbReference>
<evidence type="ECO:0000259" key="1">
    <source>
        <dbReference type="Pfam" id="PF00004"/>
    </source>
</evidence>
<evidence type="ECO:0000313" key="2">
    <source>
        <dbReference type="EMBL" id="KAA5538594.1"/>
    </source>
</evidence>
<dbReference type="CDD" id="cd00009">
    <property type="entry name" value="AAA"/>
    <property type="match status" value="1"/>
</dbReference>
<dbReference type="InterPro" id="IPR048067">
    <property type="entry name" value="BREX_3_BrxF"/>
</dbReference>
<dbReference type="AlphaFoldDB" id="A0A5M6CTQ1"/>
<dbReference type="EMBL" id="VWOX01000029">
    <property type="protein sequence ID" value="KAA5538594.1"/>
    <property type="molecule type" value="Genomic_DNA"/>
</dbReference>
<dbReference type="GO" id="GO:0016887">
    <property type="term" value="F:ATP hydrolysis activity"/>
    <property type="evidence" value="ECO:0007669"/>
    <property type="project" value="InterPro"/>
</dbReference>
<sequence length="159" mass="17625">MIEQTTQLEQAIQQAASQYFRLVILAGAPGSGKTAALQSVAQRAGCELVKVNLELSKRMLELTRIQRSRQVERLFKEIVSGQPGDVVILDNLEILFDADLEVEPLRLLQVSSRNRTVVASWNGSYVDGTLTYAEPGHPEFIQFKQTEAIVLPVQTTEGN</sequence>
<dbReference type="Pfam" id="PF00004">
    <property type="entry name" value="AAA"/>
    <property type="match status" value="1"/>
</dbReference>
<name>A0A5M6CTQ1_9BACT</name>